<organism evidence="1 2">
    <name type="scientific">Herpetosiphon gulosus</name>
    <dbReference type="NCBI Taxonomy" id="1973496"/>
    <lineage>
        <taxon>Bacteria</taxon>
        <taxon>Bacillati</taxon>
        <taxon>Chloroflexota</taxon>
        <taxon>Chloroflexia</taxon>
        <taxon>Herpetosiphonales</taxon>
        <taxon>Herpetosiphonaceae</taxon>
        <taxon>Herpetosiphon</taxon>
    </lineage>
</organism>
<comment type="caution">
    <text evidence="1">The sequence shown here is derived from an EMBL/GenBank/DDBJ whole genome shotgun (WGS) entry which is preliminary data.</text>
</comment>
<gene>
    <name evidence="1" type="ORF">Hgul01_05379</name>
</gene>
<evidence type="ECO:0000313" key="2">
    <source>
        <dbReference type="Proteomes" id="UP001428290"/>
    </source>
</evidence>
<reference evidence="1 2" key="1">
    <citation type="submission" date="2024-02" db="EMBL/GenBank/DDBJ databases">
        <title>Herpetosiphon gulosus NBRC 112829.</title>
        <authorList>
            <person name="Ichikawa N."/>
            <person name="Katano-Makiyama Y."/>
            <person name="Hidaka K."/>
        </authorList>
    </citation>
    <scope>NUCLEOTIDE SEQUENCE [LARGE SCALE GENOMIC DNA]</scope>
    <source>
        <strain evidence="1 2">NBRC 112829</strain>
    </source>
</reference>
<name>A0ABP9X835_9CHLR</name>
<evidence type="ECO:0000313" key="1">
    <source>
        <dbReference type="EMBL" id="GAA5531554.1"/>
    </source>
</evidence>
<dbReference type="Proteomes" id="UP001428290">
    <property type="component" value="Unassembled WGS sequence"/>
</dbReference>
<keyword evidence="2" id="KW-1185">Reference proteome</keyword>
<dbReference type="RefSeq" id="WP_345725105.1">
    <property type="nucleotide sequence ID" value="NZ_BAABRU010000061.1"/>
</dbReference>
<dbReference type="EMBL" id="BAABRU010000061">
    <property type="protein sequence ID" value="GAA5531554.1"/>
    <property type="molecule type" value="Genomic_DNA"/>
</dbReference>
<protein>
    <submittedName>
        <fullName evidence="1">Uncharacterized protein</fullName>
    </submittedName>
</protein>
<sequence>MTLTRDTTAAAAAVQVRILRALPPWRKLALAAHMQEQTDTIILQTLRHTYPHASPRELRRRLFDRKLGPARALVVYGPLDDWIAS</sequence>
<proteinExistence type="predicted"/>
<accession>A0ABP9X835</accession>